<proteinExistence type="predicted"/>
<reference evidence="3" key="1">
    <citation type="journal article" date="2016" name="Biosci. Biotechnol. Biochem.">
        <title>Bioconversion of AHX to AOH by resting cells of Burkholderia contaminans CH-1.</title>
        <authorList>
            <person name="Choi J.H."/>
            <person name="Kikuchi A."/>
            <person name="Pumkaeo P."/>
            <person name="Hirai H."/>
            <person name="Tokuyama S."/>
            <person name="Kawagishi H."/>
        </authorList>
    </citation>
    <scope>NUCLEOTIDE SEQUENCE</scope>
    <source>
        <strain evidence="3">CH-1</strain>
    </source>
</reference>
<evidence type="ECO:0000256" key="1">
    <source>
        <dbReference type="SAM" id="MobiDB-lite"/>
    </source>
</evidence>
<evidence type="ECO:0000313" key="3">
    <source>
        <dbReference type="EMBL" id="BBA44934.1"/>
    </source>
</evidence>
<evidence type="ECO:0000256" key="2">
    <source>
        <dbReference type="SAM" id="Phobius"/>
    </source>
</evidence>
<accession>A0A250LK68</accession>
<name>A0A250LK68_9BURK</name>
<feature type="transmembrane region" description="Helical" evidence="2">
    <location>
        <begin position="70"/>
        <end position="90"/>
    </location>
</feature>
<keyword evidence="2" id="KW-1133">Transmembrane helix</keyword>
<feature type="compositionally biased region" description="Gly residues" evidence="1">
    <location>
        <begin position="148"/>
        <end position="200"/>
    </location>
</feature>
<feature type="compositionally biased region" description="Polar residues" evidence="1">
    <location>
        <begin position="131"/>
        <end position="142"/>
    </location>
</feature>
<gene>
    <name evidence="3" type="ORF">BCCH1_74380</name>
</gene>
<reference evidence="3" key="2">
    <citation type="journal article" date="2017" name="Genome Announc.">
        <title>High-Quality Draft Genome Sequence of Burkholderia contaminans CH-1, a Gram-Negative Bacterium That Metabolizes 2-Azahypoxanthine, a Plant Growth-Regulating Compound.</title>
        <authorList>
            <person name="Choi J.-H."/>
            <person name="Sugiura H."/>
            <person name="Moriuchi R."/>
            <person name="Kawagishi H."/>
            <person name="Dohra H."/>
        </authorList>
    </citation>
    <scope>NUCLEOTIDE SEQUENCE</scope>
    <source>
        <strain evidence="3">CH-1</strain>
    </source>
</reference>
<keyword evidence="2" id="KW-0812">Transmembrane</keyword>
<feature type="region of interest" description="Disordered" evidence="1">
    <location>
        <begin position="90"/>
        <end position="200"/>
    </location>
</feature>
<dbReference type="AlphaFoldDB" id="A0A250LK68"/>
<dbReference type="EMBL" id="AP018359">
    <property type="protein sequence ID" value="BBA44934.1"/>
    <property type="molecule type" value="Genomic_DNA"/>
</dbReference>
<organism evidence="3">
    <name type="scientific">Burkholderia contaminans</name>
    <dbReference type="NCBI Taxonomy" id="488447"/>
    <lineage>
        <taxon>Bacteria</taxon>
        <taxon>Pseudomonadati</taxon>
        <taxon>Pseudomonadota</taxon>
        <taxon>Betaproteobacteria</taxon>
        <taxon>Burkholderiales</taxon>
        <taxon>Burkholderiaceae</taxon>
        <taxon>Burkholderia</taxon>
        <taxon>Burkholderia cepacia complex</taxon>
    </lineage>
</organism>
<protein>
    <submittedName>
        <fullName evidence="3">Uncharacterized protein</fullName>
    </submittedName>
</protein>
<keyword evidence="2" id="KW-0472">Membrane</keyword>
<sequence length="200" mass="19116">MCRRGNCGRWCPVIGGFAEIPCAITDVDTTAGTRTGGGMGLAERKGQEFPSRGLYQGENFMKSASESKYVAPRVLACAAVAIIAAAPAAWAQNSQRPDEGTGAPNPSMDMSTPGTNGNTAAPPPPARMQQHGATQGTRSHSGSAGHVKPGGGPNGAGAGGSGAGNGPGNGTGAGNGSSPGSTGTGGGGAGGAGSAGSSGY</sequence>